<dbReference type="Pfam" id="PF13193">
    <property type="entry name" value="AMP-binding_C"/>
    <property type="match status" value="1"/>
</dbReference>
<dbReference type="PANTHER" id="PTHR43767:SF1">
    <property type="entry name" value="NONRIBOSOMAL PEPTIDE SYNTHASE PES1 (EUROFUNG)-RELATED"/>
    <property type="match status" value="1"/>
</dbReference>
<protein>
    <submittedName>
        <fullName evidence="3">O-succinylbenzoic acid--CoA ligase</fullName>
    </submittedName>
</protein>
<dbReference type="Gene3D" id="3.30.300.30">
    <property type="match status" value="1"/>
</dbReference>
<dbReference type="Gene3D" id="3.40.50.12780">
    <property type="entry name" value="N-terminal domain of ligase-like"/>
    <property type="match status" value="1"/>
</dbReference>
<dbReference type="InterPro" id="IPR042099">
    <property type="entry name" value="ANL_N_sf"/>
</dbReference>
<dbReference type="InterPro" id="IPR025110">
    <property type="entry name" value="AMP-bd_C"/>
</dbReference>
<feature type="domain" description="AMP-binding enzyme C-terminal" evidence="2">
    <location>
        <begin position="438"/>
        <end position="514"/>
    </location>
</feature>
<dbReference type="InterPro" id="IPR050237">
    <property type="entry name" value="ATP-dep_AMP-bd_enzyme"/>
</dbReference>
<feature type="domain" description="AMP-dependent synthetase/ligase" evidence="1">
    <location>
        <begin position="30"/>
        <end position="388"/>
    </location>
</feature>
<dbReference type="RefSeq" id="WP_284307884.1">
    <property type="nucleotide sequence ID" value="NZ_BSPB01000016.1"/>
</dbReference>
<dbReference type="InterPro" id="IPR020845">
    <property type="entry name" value="AMP-binding_CS"/>
</dbReference>
<reference evidence="4" key="1">
    <citation type="journal article" date="2019" name="Int. J. Syst. Evol. Microbiol.">
        <title>The Global Catalogue of Microorganisms (GCM) 10K type strain sequencing project: providing services to taxonomists for standard genome sequencing and annotation.</title>
        <authorList>
            <consortium name="The Broad Institute Genomics Platform"/>
            <consortium name="The Broad Institute Genome Sequencing Center for Infectious Disease"/>
            <person name="Wu L."/>
            <person name="Ma J."/>
        </authorList>
    </citation>
    <scope>NUCLEOTIDE SEQUENCE [LARGE SCALE GENOMIC DNA]</scope>
    <source>
        <strain evidence="4">NBRC 109341</strain>
    </source>
</reference>
<dbReference type="EMBL" id="BSPB01000016">
    <property type="protein sequence ID" value="GLS14825.1"/>
    <property type="molecule type" value="Genomic_DNA"/>
</dbReference>
<keyword evidence="3" id="KW-0436">Ligase</keyword>
<sequence>MKTRLETHFHDRVVRCFAQRPGDVNQMWRAAARLQLQAEAVVCGGRRLDWAELETQVMRAAAGLIALGVSPGDRVALLLGNDVEFVVSALAVQAAGAVLVPLSIRDQTPGLAYILAHCGASVLISEAALRDRWPAPADTPALKHRVLVGAPADEAQSFERLLLSHEPLSACVPVEEDGVAIIMYTSGTTGFPKGAMLTHLNIVHSVLHYAQALSLPTGVRGAVVVPLSHVTGLVGLMMVTLGLGGTLLIQPAFKAADFLRFAASERMGFTIMVPAMYNLCLLQDDFASHDLSAWQVGGYGGAPMPPAAIDRLARLLPALRLSNCYGATETASPATIMPPQLTRDHLDSVGLPLPCAEVAVMDEQGVELPRGEVGELWLKGPMVVKGYWDNPAATAENFLGGFWRSGDIGSVDAEGFVRVLDRRKDMLNRGGYKIFSVEVENTLCQHPDVMEAAVVAKSCPVLGERVHVFVSAREGRSLDAAALRAFCAERLSDYKVPESYTLCADPLPRNANGKLLKRELRERLLAEVERAQAAQEARA</sequence>
<comment type="caution">
    <text evidence="3">The sequence shown here is derived from an EMBL/GenBank/DDBJ whole genome shotgun (WGS) entry which is preliminary data.</text>
</comment>
<dbReference type="GO" id="GO:0016874">
    <property type="term" value="F:ligase activity"/>
    <property type="evidence" value="ECO:0007669"/>
    <property type="project" value="UniProtKB-KW"/>
</dbReference>
<keyword evidence="4" id="KW-1185">Reference proteome</keyword>
<proteinExistence type="predicted"/>
<dbReference type="InterPro" id="IPR000873">
    <property type="entry name" value="AMP-dep_synth/lig_dom"/>
</dbReference>
<gene>
    <name evidence="3" type="ORF">GCM10007935_22580</name>
</gene>
<evidence type="ECO:0000259" key="2">
    <source>
        <dbReference type="Pfam" id="PF13193"/>
    </source>
</evidence>
<dbReference type="Pfam" id="PF00501">
    <property type="entry name" value="AMP-binding"/>
    <property type="match status" value="1"/>
</dbReference>
<accession>A0ABQ6C4F4</accession>
<evidence type="ECO:0000313" key="4">
    <source>
        <dbReference type="Proteomes" id="UP001156903"/>
    </source>
</evidence>
<dbReference type="InterPro" id="IPR045851">
    <property type="entry name" value="AMP-bd_C_sf"/>
</dbReference>
<name>A0ABQ6C4F4_9BURK</name>
<organism evidence="3 4">
    <name type="scientific">Hydrogenophaga electricum</name>
    <dbReference type="NCBI Taxonomy" id="1230953"/>
    <lineage>
        <taxon>Bacteria</taxon>
        <taxon>Pseudomonadati</taxon>
        <taxon>Pseudomonadota</taxon>
        <taxon>Betaproteobacteria</taxon>
        <taxon>Burkholderiales</taxon>
        <taxon>Comamonadaceae</taxon>
        <taxon>Hydrogenophaga</taxon>
    </lineage>
</organism>
<evidence type="ECO:0000259" key="1">
    <source>
        <dbReference type="Pfam" id="PF00501"/>
    </source>
</evidence>
<dbReference type="Proteomes" id="UP001156903">
    <property type="component" value="Unassembled WGS sequence"/>
</dbReference>
<dbReference type="SUPFAM" id="SSF56801">
    <property type="entry name" value="Acetyl-CoA synthetase-like"/>
    <property type="match status" value="1"/>
</dbReference>
<dbReference type="PROSITE" id="PS00455">
    <property type="entry name" value="AMP_BINDING"/>
    <property type="match status" value="1"/>
</dbReference>
<dbReference type="PANTHER" id="PTHR43767">
    <property type="entry name" value="LONG-CHAIN-FATTY-ACID--COA LIGASE"/>
    <property type="match status" value="1"/>
</dbReference>
<evidence type="ECO:0000313" key="3">
    <source>
        <dbReference type="EMBL" id="GLS14825.1"/>
    </source>
</evidence>